<evidence type="ECO:0000313" key="2">
    <source>
        <dbReference type="Proteomes" id="UP000799439"/>
    </source>
</evidence>
<protein>
    <submittedName>
        <fullName evidence="1">Uncharacterized protein</fullName>
    </submittedName>
</protein>
<keyword evidence="2" id="KW-1185">Reference proteome</keyword>
<evidence type="ECO:0000313" key="1">
    <source>
        <dbReference type="EMBL" id="KAF2147942.1"/>
    </source>
</evidence>
<gene>
    <name evidence="1" type="ORF">K461DRAFT_66920</name>
</gene>
<comment type="caution">
    <text evidence="1">The sequence shown here is derived from an EMBL/GenBank/DDBJ whole genome shotgun (WGS) entry which is preliminary data.</text>
</comment>
<dbReference type="Proteomes" id="UP000799439">
    <property type="component" value="Unassembled WGS sequence"/>
</dbReference>
<accession>A0A9P4MCK6</accession>
<reference evidence="1" key="1">
    <citation type="journal article" date="2020" name="Stud. Mycol.">
        <title>101 Dothideomycetes genomes: a test case for predicting lifestyles and emergence of pathogens.</title>
        <authorList>
            <person name="Haridas S."/>
            <person name="Albert R."/>
            <person name="Binder M."/>
            <person name="Bloem J."/>
            <person name="Labutti K."/>
            <person name="Salamov A."/>
            <person name="Andreopoulos B."/>
            <person name="Baker S."/>
            <person name="Barry K."/>
            <person name="Bills G."/>
            <person name="Bluhm B."/>
            <person name="Cannon C."/>
            <person name="Castanera R."/>
            <person name="Culley D."/>
            <person name="Daum C."/>
            <person name="Ezra D."/>
            <person name="Gonzalez J."/>
            <person name="Henrissat B."/>
            <person name="Kuo A."/>
            <person name="Liang C."/>
            <person name="Lipzen A."/>
            <person name="Lutzoni F."/>
            <person name="Magnuson J."/>
            <person name="Mondo S."/>
            <person name="Nolan M."/>
            <person name="Ohm R."/>
            <person name="Pangilinan J."/>
            <person name="Park H.-J."/>
            <person name="Ramirez L."/>
            <person name="Alfaro M."/>
            <person name="Sun H."/>
            <person name="Tritt A."/>
            <person name="Yoshinaga Y."/>
            <person name="Zwiers L.-H."/>
            <person name="Turgeon B."/>
            <person name="Goodwin S."/>
            <person name="Spatafora J."/>
            <person name="Crous P."/>
            <person name="Grigoriev I."/>
        </authorList>
    </citation>
    <scope>NUCLEOTIDE SEQUENCE</scope>
    <source>
        <strain evidence="1">CBS 260.36</strain>
    </source>
</reference>
<proteinExistence type="predicted"/>
<dbReference type="AlphaFoldDB" id="A0A9P4MCK6"/>
<organism evidence="1 2">
    <name type="scientific">Myriangium duriaei CBS 260.36</name>
    <dbReference type="NCBI Taxonomy" id="1168546"/>
    <lineage>
        <taxon>Eukaryota</taxon>
        <taxon>Fungi</taxon>
        <taxon>Dikarya</taxon>
        <taxon>Ascomycota</taxon>
        <taxon>Pezizomycotina</taxon>
        <taxon>Dothideomycetes</taxon>
        <taxon>Dothideomycetidae</taxon>
        <taxon>Myriangiales</taxon>
        <taxon>Myriangiaceae</taxon>
        <taxon>Myriangium</taxon>
    </lineage>
</organism>
<sequence>MRDLCRLRTKYGGHMRHIWWHWRRGVSIVLARKMRGTACGFGMCMISNTVDCIKKRQASTSGDFHMLSSLMQNYRNDNLY</sequence>
<dbReference type="EMBL" id="ML996094">
    <property type="protein sequence ID" value="KAF2147942.1"/>
    <property type="molecule type" value="Genomic_DNA"/>
</dbReference>
<name>A0A9P4MCK6_9PEZI</name>